<protein>
    <recommendedName>
        <fullName evidence="3">Methane oxygenase PmoA</fullName>
    </recommendedName>
</protein>
<evidence type="ECO:0000313" key="1">
    <source>
        <dbReference type="EMBL" id="SIP91658.1"/>
    </source>
</evidence>
<evidence type="ECO:0008006" key="3">
    <source>
        <dbReference type="Google" id="ProtNLM"/>
    </source>
</evidence>
<evidence type="ECO:0000313" key="2">
    <source>
        <dbReference type="Proteomes" id="UP000186953"/>
    </source>
</evidence>
<dbReference type="InterPro" id="IPR046713">
    <property type="entry name" value="DUF6786"/>
</dbReference>
<dbReference type="EMBL" id="FTMA01000001">
    <property type="protein sequence ID" value="SIP91658.1"/>
    <property type="molecule type" value="Genomic_DNA"/>
</dbReference>
<sequence>MKNLLYLVFILLTLNACNKNYDKGTFGYDVDFLNKNLKTVVLKNNNDKRQLVVVPDYQGRVMTSTSNGLNGKSYGWINYDLISSNKLEEHINIFGGEDRFWLGPEGGQYSIFFKKGDDFTIDKWFTPKPIDTESFSLVKNTDTSVTFNKEMQLTNYQGYEFDINVERTISLLEVDKIQENLQIDINDNISFVGFQSENKMTNLSETWSKDNGLLSIWILGMFVPSENTTVIIPYKDSLELNTRYFGEISSDRLAITNNAVLFKGDGKYRCKIGLPAKNALSVFGSYDAKNNVLTIVKYSRTEETSYVNSLWEYQDNPYEGDVINTYNDGAMKNGEQLGPFYELESSSAAIALKRGNAIKHIHQTYHFEGDFESINKIAKKILAIDLDEISFQK</sequence>
<accession>A0A1N6NHQ8</accession>
<keyword evidence="2" id="KW-1185">Reference proteome</keyword>
<name>A0A1N6NHQ8_9FLAO</name>
<dbReference type="Pfam" id="PF20583">
    <property type="entry name" value="DUF6786"/>
    <property type="match status" value="1"/>
</dbReference>
<organism evidence="1 2">
    <name type="scientific">Maribacter ulvicola</name>
    <dbReference type="NCBI Taxonomy" id="228959"/>
    <lineage>
        <taxon>Bacteria</taxon>
        <taxon>Pseudomonadati</taxon>
        <taxon>Bacteroidota</taxon>
        <taxon>Flavobacteriia</taxon>
        <taxon>Flavobacteriales</taxon>
        <taxon>Flavobacteriaceae</taxon>
        <taxon>Maribacter</taxon>
    </lineage>
</organism>
<reference evidence="2" key="1">
    <citation type="submission" date="2017-01" db="EMBL/GenBank/DDBJ databases">
        <authorList>
            <person name="Varghese N."/>
            <person name="Submissions S."/>
        </authorList>
    </citation>
    <scope>NUCLEOTIDE SEQUENCE [LARGE SCALE GENOMIC DNA]</scope>
    <source>
        <strain evidence="2">DSM 15366</strain>
    </source>
</reference>
<gene>
    <name evidence="1" type="ORF">SAMN05421797_1011</name>
</gene>
<dbReference type="AlphaFoldDB" id="A0A1N6NHQ8"/>
<dbReference type="OrthoDB" id="1113889at2"/>
<dbReference type="RefSeq" id="WP_076546282.1">
    <property type="nucleotide sequence ID" value="NZ_FTMA01000001.1"/>
</dbReference>
<dbReference type="Proteomes" id="UP000186953">
    <property type="component" value="Unassembled WGS sequence"/>
</dbReference>
<proteinExistence type="predicted"/>